<reference evidence="3" key="1">
    <citation type="journal article" date="2020" name="MBio">
        <title>Horizontal gene transfer to a defensive symbiont with a reduced genome amongst a multipartite beetle microbiome.</title>
        <authorList>
            <person name="Waterworth S.C."/>
            <person name="Florez L.V."/>
            <person name="Rees E.R."/>
            <person name="Hertweck C."/>
            <person name="Kaltenpoth M."/>
            <person name="Kwan J.C."/>
        </authorList>
    </citation>
    <scope>NUCLEOTIDE SEQUENCE [LARGE SCALE GENOMIC DNA]</scope>
</reference>
<organism evidence="2 3">
    <name type="scientific">Stenotrophomonas maltophilia</name>
    <name type="common">Pseudomonas maltophilia</name>
    <name type="synonym">Xanthomonas maltophilia</name>
    <dbReference type="NCBI Taxonomy" id="40324"/>
    <lineage>
        <taxon>Bacteria</taxon>
        <taxon>Pseudomonadati</taxon>
        <taxon>Pseudomonadota</taxon>
        <taxon>Gammaproteobacteria</taxon>
        <taxon>Lysobacterales</taxon>
        <taxon>Lysobacteraceae</taxon>
        <taxon>Stenotrophomonas</taxon>
        <taxon>Stenotrophomonas maltophilia group</taxon>
    </lineage>
</organism>
<gene>
    <name evidence="2" type="ORF">GAK31_03787</name>
</gene>
<comment type="caution">
    <text evidence="2">The sequence shown here is derived from an EMBL/GenBank/DDBJ whole genome shotgun (WGS) entry which is preliminary data.</text>
</comment>
<accession>A0A7V8FD88</accession>
<proteinExistence type="predicted"/>
<dbReference type="Proteomes" id="UP000487117">
    <property type="component" value="Unassembled WGS sequence"/>
</dbReference>
<evidence type="ECO:0000256" key="1">
    <source>
        <dbReference type="SAM" id="MobiDB-lite"/>
    </source>
</evidence>
<evidence type="ECO:0008006" key="4">
    <source>
        <dbReference type="Google" id="ProtNLM"/>
    </source>
</evidence>
<sequence length="125" mass="13291">MIRALRRRPSFLLRLLMLVVVALGTVGGAMASALGELHELSHPDHPATPHGMADEESSHADEDIGARLLHALLHCAHCLGQGSGLPFATAGWELPAPPVAVLSIPVDTRWQPAPLESLLRPPIQA</sequence>
<evidence type="ECO:0000313" key="2">
    <source>
        <dbReference type="EMBL" id="KAF1012960.1"/>
    </source>
</evidence>
<feature type="region of interest" description="Disordered" evidence="1">
    <location>
        <begin position="40"/>
        <end position="61"/>
    </location>
</feature>
<dbReference type="EMBL" id="WNDS01000006">
    <property type="protein sequence ID" value="KAF1012960.1"/>
    <property type="molecule type" value="Genomic_DNA"/>
</dbReference>
<evidence type="ECO:0000313" key="3">
    <source>
        <dbReference type="Proteomes" id="UP000487117"/>
    </source>
</evidence>
<name>A0A7V8FD88_STEMA</name>
<protein>
    <recommendedName>
        <fullName evidence="4">DUF2946 domain-containing protein</fullName>
    </recommendedName>
</protein>
<dbReference type="AlphaFoldDB" id="A0A7V8FD88"/>